<dbReference type="Proteomes" id="UP000462501">
    <property type="component" value="Unassembled WGS sequence"/>
</dbReference>
<evidence type="ECO:0000313" key="3">
    <source>
        <dbReference type="Proteomes" id="UP000462501"/>
    </source>
</evidence>
<evidence type="ECO:0000256" key="1">
    <source>
        <dbReference type="SAM" id="Phobius"/>
    </source>
</evidence>
<gene>
    <name evidence="2" type="ORF">FMM72_00430</name>
</gene>
<proteinExistence type="predicted"/>
<protein>
    <submittedName>
        <fullName evidence="2">Uncharacterized protein</fullName>
    </submittedName>
</protein>
<accession>A0A845SQ36</accession>
<keyword evidence="1" id="KW-1133">Transmembrane helix</keyword>
<organism evidence="2 3">
    <name type="scientific">Anaerotruncus colihominis</name>
    <dbReference type="NCBI Taxonomy" id="169435"/>
    <lineage>
        <taxon>Bacteria</taxon>
        <taxon>Bacillati</taxon>
        <taxon>Bacillota</taxon>
        <taxon>Clostridia</taxon>
        <taxon>Eubacteriales</taxon>
        <taxon>Oscillospiraceae</taxon>
        <taxon>Anaerotruncus</taxon>
    </lineage>
</organism>
<dbReference type="EMBL" id="VIQT01000002">
    <property type="protein sequence ID" value="NDO37725.1"/>
    <property type="molecule type" value="Genomic_DNA"/>
</dbReference>
<comment type="caution">
    <text evidence="2">The sequence shown here is derived from an EMBL/GenBank/DDBJ whole genome shotgun (WGS) entry which is preliminary data.</text>
</comment>
<feature type="transmembrane region" description="Helical" evidence="1">
    <location>
        <begin position="12"/>
        <end position="33"/>
    </location>
</feature>
<name>A0A845SQ36_9FIRM</name>
<reference evidence="2 3" key="1">
    <citation type="submission" date="2019-06" db="EMBL/GenBank/DDBJ databases">
        <title>Draft genome sequences of 15 bacterial species constituting the stable defined intestinal microbiota of the GM15 gnotobiotic mouse model.</title>
        <authorList>
            <person name="Elie C."/>
            <person name="Mathieu A."/>
            <person name="Saliou A."/>
            <person name="Darnaud M."/>
            <person name="Leulier F."/>
            <person name="Tamellini A."/>
        </authorList>
    </citation>
    <scope>NUCLEOTIDE SEQUENCE [LARGE SCALE GENOMIC DNA]</scope>
    <source>
        <strain evidence="2 3">JM4-15</strain>
    </source>
</reference>
<keyword evidence="1" id="KW-0472">Membrane</keyword>
<keyword evidence="1" id="KW-0812">Transmembrane</keyword>
<dbReference type="RefSeq" id="WP_162220209.1">
    <property type="nucleotide sequence ID" value="NZ_VIQT01000002.1"/>
</dbReference>
<dbReference type="AlphaFoldDB" id="A0A845SQ36"/>
<evidence type="ECO:0000313" key="2">
    <source>
        <dbReference type="EMBL" id="NDO37725.1"/>
    </source>
</evidence>
<sequence>MVYGKNTKTYQFLIGVALLFCLMRFFAALPAFIKVSLLLFVGVGPCRNLFIKSFRLCKELAQPFLKSLQVVVSSGKETVHKASAGYKRAANIMSAVQKMNDEEFEEKFGVFIRNDPAAPESSSLSAHSFMPEALCVRPVNEEEAVQIATAWWSEENEYGTGEDRLAELLSNIANKNPTKHTCLLNEYEELRLPVEVPVLSALIAILEENGIAADLTEDGQLIVSWGQSMDGLEAGQH</sequence>